<dbReference type="AlphaFoldDB" id="A0A0C3CDP2"/>
<organism evidence="2 3">
    <name type="scientific">Hebeloma cylindrosporum</name>
    <dbReference type="NCBI Taxonomy" id="76867"/>
    <lineage>
        <taxon>Eukaryota</taxon>
        <taxon>Fungi</taxon>
        <taxon>Dikarya</taxon>
        <taxon>Basidiomycota</taxon>
        <taxon>Agaricomycotina</taxon>
        <taxon>Agaricomycetes</taxon>
        <taxon>Agaricomycetidae</taxon>
        <taxon>Agaricales</taxon>
        <taxon>Agaricineae</taxon>
        <taxon>Hymenogastraceae</taxon>
        <taxon>Hebeloma</taxon>
    </lineage>
</organism>
<dbReference type="OrthoDB" id="3053652at2759"/>
<name>A0A0C3CDP2_HEBCY</name>
<keyword evidence="3" id="KW-1185">Reference proteome</keyword>
<protein>
    <recommendedName>
        <fullName evidence="1">F-box domain-containing protein</fullName>
    </recommendedName>
</protein>
<feature type="domain" description="F-box" evidence="1">
    <location>
        <begin position="84"/>
        <end position="157"/>
    </location>
</feature>
<evidence type="ECO:0000259" key="1">
    <source>
        <dbReference type="Pfam" id="PF12937"/>
    </source>
</evidence>
<evidence type="ECO:0000313" key="3">
    <source>
        <dbReference type="Proteomes" id="UP000053424"/>
    </source>
</evidence>
<dbReference type="Pfam" id="PF12937">
    <property type="entry name" value="F-box-like"/>
    <property type="match status" value="1"/>
</dbReference>
<sequence>MDYKGSDLTIAELLSALQIKIDDLSKIKRSPMQPCLQRSEVLLPISINIFTIYKADPSQIEQHKEKMGDTLQSCKRLLNTFAAINQLPVEILTQVFRNLQSHRSCENKFPPRLAITQTRHVSDAKDALSWVRLTTNICKHWREVALFTPSLWNHIYFDIEATQSNSWSYLPSPSVLLRSHPVPLHMTIFVDPRNACNSDPKDFFNALQTVTNRVETLQISWECQYKRGFGMLHALRHPFPRLTSLALQFRDNSLANMRPDPLPAAIFGGELPQLRRLSLWFYTCWSQHKFPKLTHISLHEQLVRPSVNEFLDILESAPCLEFLFLWEAGPRIVQGDILPRRTISLPALRFAQFASKASDDRYNARILECLNIPQSTRCLLLYTHQDPRISYDSVERLFTHIRPERINELRVYQYKQYTYTFALEMDASRISIQNMPISWLDSGIPKFRNIHHLHLVPKNTPIPKVNLGGFPSLVTITCYDSLNGIHRFVTSLSEDETETGCPCPFLETIYFYVGEQISKLRSLYSPHDEEFVRRALDCMPEPITVIRARGHSFQVVLKLQSAFPRSDESETEALITFPADYMQLWN</sequence>
<evidence type="ECO:0000313" key="2">
    <source>
        <dbReference type="EMBL" id="KIM46900.1"/>
    </source>
</evidence>
<dbReference type="InterPro" id="IPR001810">
    <property type="entry name" value="F-box_dom"/>
</dbReference>
<reference evidence="2 3" key="1">
    <citation type="submission" date="2014-04" db="EMBL/GenBank/DDBJ databases">
        <authorList>
            <consortium name="DOE Joint Genome Institute"/>
            <person name="Kuo A."/>
            <person name="Gay G."/>
            <person name="Dore J."/>
            <person name="Kohler A."/>
            <person name="Nagy L.G."/>
            <person name="Floudas D."/>
            <person name="Copeland A."/>
            <person name="Barry K.W."/>
            <person name="Cichocki N."/>
            <person name="Veneault-Fourrey C."/>
            <person name="LaButti K."/>
            <person name="Lindquist E.A."/>
            <person name="Lipzen A."/>
            <person name="Lundell T."/>
            <person name="Morin E."/>
            <person name="Murat C."/>
            <person name="Sun H."/>
            <person name="Tunlid A."/>
            <person name="Henrissat B."/>
            <person name="Grigoriev I.V."/>
            <person name="Hibbett D.S."/>
            <person name="Martin F."/>
            <person name="Nordberg H.P."/>
            <person name="Cantor M.N."/>
            <person name="Hua S.X."/>
        </authorList>
    </citation>
    <scope>NUCLEOTIDE SEQUENCE [LARGE SCALE GENOMIC DNA]</scope>
    <source>
        <strain evidence="3">h7</strain>
    </source>
</reference>
<accession>A0A0C3CDP2</accession>
<dbReference type="EMBL" id="KN831770">
    <property type="protein sequence ID" value="KIM46900.1"/>
    <property type="molecule type" value="Genomic_DNA"/>
</dbReference>
<reference evidence="3" key="2">
    <citation type="submission" date="2015-01" db="EMBL/GenBank/DDBJ databases">
        <title>Evolutionary Origins and Diversification of the Mycorrhizal Mutualists.</title>
        <authorList>
            <consortium name="DOE Joint Genome Institute"/>
            <consortium name="Mycorrhizal Genomics Consortium"/>
            <person name="Kohler A."/>
            <person name="Kuo A."/>
            <person name="Nagy L.G."/>
            <person name="Floudas D."/>
            <person name="Copeland A."/>
            <person name="Barry K.W."/>
            <person name="Cichocki N."/>
            <person name="Veneault-Fourrey C."/>
            <person name="LaButti K."/>
            <person name="Lindquist E.A."/>
            <person name="Lipzen A."/>
            <person name="Lundell T."/>
            <person name="Morin E."/>
            <person name="Murat C."/>
            <person name="Riley R."/>
            <person name="Ohm R."/>
            <person name="Sun H."/>
            <person name="Tunlid A."/>
            <person name="Henrissat B."/>
            <person name="Grigoriev I.V."/>
            <person name="Hibbett D.S."/>
            <person name="Martin F."/>
        </authorList>
    </citation>
    <scope>NUCLEOTIDE SEQUENCE [LARGE SCALE GENOMIC DNA]</scope>
    <source>
        <strain evidence="3">h7</strain>
    </source>
</reference>
<dbReference type="SUPFAM" id="SSF52047">
    <property type="entry name" value="RNI-like"/>
    <property type="match status" value="1"/>
</dbReference>
<gene>
    <name evidence="2" type="ORF">M413DRAFT_23229</name>
</gene>
<dbReference type="Gene3D" id="1.20.1280.50">
    <property type="match status" value="1"/>
</dbReference>
<proteinExistence type="predicted"/>
<dbReference type="STRING" id="686832.A0A0C3CDP2"/>
<dbReference type="Proteomes" id="UP000053424">
    <property type="component" value="Unassembled WGS sequence"/>
</dbReference>
<dbReference type="HOGENOM" id="CLU_021046_0_0_1"/>